<evidence type="ECO:0000256" key="1">
    <source>
        <dbReference type="SAM" id="Coils"/>
    </source>
</evidence>
<name>A0A151SMX5_CAJCA</name>
<dbReference type="EMBL" id="CM003613">
    <property type="protein sequence ID" value="KYP56177.1"/>
    <property type="molecule type" value="Genomic_DNA"/>
</dbReference>
<dbReference type="PANTHER" id="PTHR48154">
    <property type="entry name" value="PROTEIN, PUTATIVE-RELATED"/>
    <property type="match status" value="1"/>
</dbReference>
<organism evidence="3 4">
    <name type="scientific">Cajanus cajan</name>
    <name type="common">Pigeon pea</name>
    <name type="synonym">Cajanus indicus</name>
    <dbReference type="NCBI Taxonomy" id="3821"/>
    <lineage>
        <taxon>Eukaryota</taxon>
        <taxon>Viridiplantae</taxon>
        <taxon>Streptophyta</taxon>
        <taxon>Embryophyta</taxon>
        <taxon>Tracheophyta</taxon>
        <taxon>Spermatophyta</taxon>
        <taxon>Magnoliopsida</taxon>
        <taxon>eudicotyledons</taxon>
        <taxon>Gunneridae</taxon>
        <taxon>Pentapetalae</taxon>
        <taxon>rosids</taxon>
        <taxon>fabids</taxon>
        <taxon>Fabales</taxon>
        <taxon>Fabaceae</taxon>
        <taxon>Papilionoideae</taxon>
        <taxon>50 kb inversion clade</taxon>
        <taxon>NPAAA clade</taxon>
        <taxon>indigoferoid/millettioid clade</taxon>
        <taxon>Phaseoleae</taxon>
        <taxon>Cajanus</taxon>
    </lineage>
</organism>
<gene>
    <name evidence="3" type="ORF">KK1_002414</name>
</gene>
<dbReference type="Proteomes" id="UP000075243">
    <property type="component" value="Chromosome 11"/>
</dbReference>
<proteinExistence type="predicted"/>
<evidence type="ECO:0000313" key="4">
    <source>
        <dbReference type="Proteomes" id="UP000075243"/>
    </source>
</evidence>
<evidence type="ECO:0000313" key="3">
    <source>
        <dbReference type="EMBL" id="KYP56177.1"/>
    </source>
</evidence>
<evidence type="ECO:0000259" key="2">
    <source>
        <dbReference type="Pfam" id="PF24924"/>
    </source>
</evidence>
<reference evidence="3 4" key="1">
    <citation type="journal article" date="2012" name="Nat. Biotechnol.">
        <title>Draft genome sequence of pigeonpea (Cajanus cajan), an orphan legume crop of resource-poor farmers.</title>
        <authorList>
            <person name="Varshney R.K."/>
            <person name="Chen W."/>
            <person name="Li Y."/>
            <person name="Bharti A.K."/>
            <person name="Saxena R.K."/>
            <person name="Schlueter J.A."/>
            <person name="Donoghue M.T."/>
            <person name="Azam S."/>
            <person name="Fan G."/>
            <person name="Whaley A.M."/>
            <person name="Farmer A.D."/>
            <person name="Sheridan J."/>
            <person name="Iwata A."/>
            <person name="Tuteja R."/>
            <person name="Penmetsa R.V."/>
            <person name="Wu W."/>
            <person name="Upadhyaya H.D."/>
            <person name="Yang S.P."/>
            <person name="Shah T."/>
            <person name="Saxena K.B."/>
            <person name="Michael T."/>
            <person name="McCombie W.R."/>
            <person name="Yang B."/>
            <person name="Zhang G."/>
            <person name="Yang H."/>
            <person name="Wang J."/>
            <person name="Spillane C."/>
            <person name="Cook D.R."/>
            <person name="May G.D."/>
            <person name="Xu X."/>
            <person name="Jackson S.A."/>
        </authorList>
    </citation>
    <scope>NUCLEOTIDE SEQUENCE [LARGE SCALE GENOMIC DNA]</scope>
    <source>
        <strain evidence="4">cv. Asha</strain>
    </source>
</reference>
<dbReference type="Gramene" id="C.cajan_02352.t">
    <property type="protein sequence ID" value="C.cajan_02352.t.cds1"/>
    <property type="gene ID" value="C.cajan_02352"/>
</dbReference>
<feature type="coiled-coil region" evidence="1">
    <location>
        <begin position="335"/>
        <end position="362"/>
    </location>
</feature>
<dbReference type="Pfam" id="PF24924">
    <property type="entry name" value="DUF7745"/>
    <property type="match status" value="1"/>
</dbReference>
<feature type="domain" description="DUF7745" evidence="2">
    <location>
        <begin position="6"/>
        <end position="179"/>
    </location>
</feature>
<keyword evidence="1" id="KW-0175">Coiled coil</keyword>
<feature type="coiled-coil region" evidence="1">
    <location>
        <begin position="201"/>
        <end position="299"/>
    </location>
</feature>
<keyword evidence="4" id="KW-1185">Reference proteome</keyword>
<protein>
    <recommendedName>
        <fullName evidence="2">DUF7745 domain-containing protein</fullName>
    </recommendedName>
</protein>
<dbReference type="InterPro" id="IPR056647">
    <property type="entry name" value="DUF7745"/>
</dbReference>
<dbReference type="AlphaFoldDB" id="A0A151SMX5"/>
<dbReference type="PANTHER" id="PTHR48154:SF1">
    <property type="entry name" value="PROTEIN, PUTATIVE-RELATED"/>
    <property type="match status" value="1"/>
</dbReference>
<dbReference type="OMA" id="WINKRIN"/>
<sequence length="420" mass="48755">MDAFFAWDVHMKSPVPAILADTSLLYVWGITHFYASSHMGTLPDPLRSFSKIPVCRLYASEWKEEMEQWSIEHFTWVFPWFRPSNVLMRCGSYPSLPLMGLRGCVAYSPRLAMRQLMRTQIAPTKEELGGLCFFFDSEHQRDMHAVIRAWERPIYEGDRELGKPRVSVSTDYEIWRSKRGVSQPSTSCTTAITRRLMQEQVDALTKKLEIMGAQMRVLEEKNEESSLVIDGLQRQCKKKDHEIERLKDECANLNEEATRASKLPKVEPSSQLRDINAKIARLEAEHARQAQLIKDMQEDLLLTRSDAQQWREVAQQQTASLSDFRKKEREGLALMAKLQVEKDRAEDELNELQAMINYHIQKAKDAQKISDDMSQVVHTQVKAMARHVEEAEDEWRRNMNPPVGFYRLFSFCKKLLQSIV</sequence>
<accession>A0A151SMX5</accession>